<protein>
    <submittedName>
        <fullName evidence="5">Uncharacterized protein</fullName>
    </submittedName>
</protein>
<evidence type="ECO:0000313" key="5">
    <source>
        <dbReference type="EMBL" id="KAF2829360.1"/>
    </source>
</evidence>
<keyword evidence="3" id="KW-0539">Nucleus</keyword>
<evidence type="ECO:0000256" key="1">
    <source>
        <dbReference type="ARBA" id="ARBA00004123"/>
    </source>
</evidence>
<sequence>MAPNTNESVVEDAGVEIKNASPQQQQPTPASSADSAKIDELSVRVAGATRTIRSSKGAATSGEQKEWKDWVNEHILGDEDAKLPPTDDDCLTATKCKDYFKIAGDELKCLQHDARPSPHGGRLPPLKLYKYDEVERLAYKKEAILAGVSQDNEETLIARGKVLWEKEYGPATHPHAIRMGEPSPMKKKGSPRKKARRGSDSEGYSSEDGYDPGENNMSDIGWLQKKPMREW</sequence>
<feature type="compositionally biased region" description="Basic residues" evidence="4">
    <location>
        <begin position="185"/>
        <end position="196"/>
    </location>
</feature>
<evidence type="ECO:0000313" key="6">
    <source>
        <dbReference type="Proteomes" id="UP000799424"/>
    </source>
</evidence>
<proteinExistence type="predicted"/>
<dbReference type="InterPro" id="IPR009061">
    <property type="entry name" value="DNA-bd_dom_put_sf"/>
</dbReference>
<reference evidence="5" key="1">
    <citation type="journal article" date="2020" name="Stud. Mycol.">
        <title>101 Dothideomycetes genomes: a test case for predicting lifestyles and emergence of pathogens.</title>
        <authorList>
            <person name="Haridas S."/>
            <person name="Albert R."/>
            <person name="Binder M."/>
            <person name="Bloem J."/>
            <person name="Labutti K."/>
            <person name="Salamov A."/>
            <person name="Andreopoulos B."/>
            <person name="Baker S."/>
            <person name="Barry K."/>
            <person name="Bills G."/>
            <person name="Bluhm B."/>
            <person name="Cannon C."/>
            <person name="Castanera R."/>
            <person name="Culley D."/>
            <person name="Daum C."/>
            <person name="Ezra D."/>
            <person name="Gonzalez J."/>
            <person name="Henrissat B."/>
            <person name="Kuo A."/>
            <person name="Liang C."/>
            <person name="Lipzen A."/>
            <person name="Lutzoni F."/>
            <person name="Magnuson J."/>
            <person name="Mondo S."/>
            <person name="Nolan M."/>
            <person name="Ohm R."/>
            <person name="Pangilinan J."/>
            <person name="Park H.-J."/>
            <person name="Ramirez L."/>
            <person name="Alfaro M."/>
            <person name="Sun H."/>
            <person name="Tritt A."/>
            <person name="Yoshinaga Y."/>
            <person name="Zwiers L.-H."/>
            <person name="Turgeon B."/>
            <person name="Goodwin S."/>
            <person name="Spatafora J."/>
            <person name="Crous P."/>
            <person name="Grigoriev I."/>
        </authorList>
    </citation>
    <scope>NUCLEOTIDE SEQUENCE</scope>
    <source>
        <strain evidence="5">CBS 113818</strain>
    </source>
</reference>
<dbReference type="AlphaFoldDB" id="A0A6A7A7U7"/>
<dbReference type="Proteomes" id="UP000799424">
    <property type="component" value="Unassembled WGS sequence"/>
</dbReference>
<feature type="region of interest" description="Disordered" evidence="4">
    <location>
        <begin position="171"/>
        <end position="231"/>
    </location>
</feature>
<dbReference type="CDD" id="cd21075">
    <property type="entry name" value="DBD_XPA-like"/>
    <property type="match status" value="1"/>
</dbReference>
<comment type="subcellular location">
    <subcellularLocation>
        <location evidence="1">Nucleus</location>
    </subcellularLocation>
</comment>
<feature type="compositionally biased region" description="Low complexity" evidence="4">
    <location>
        <begin position="20"/>
        <end position="35"/>
    </location>
</feature>
<dbReference type="InterPro" id="IPR037129">
    <property type="entry name" value="XPA_sf"/>
</dbReference>
<dbReference type="GO" id="GO:0005634">
    <property type="term" value="C:nucleus"/>
    <property type="evidence" value="ECO:0007669"/>
    <property type="project" value="UniProtKB-SubCell"/>
</dbReference>
<accession>A0A6A7A7U7</accession>
<keyword evidence="2" id="KW-0862">Zinc</keyword>
<evidence type="ECO:0000256" key="2">
    <source>
        <dbReference type="ARBA" id="ARBA00022833"/>
    </source>
</evidence>
<organism evidence="5 6">
    <name type="scientific">Ophiobolus disseminans</name>
    <dbReference type="NCBI Taxonomy" id="1469910"/>
    <lineage>
        <taxon>Eukaryota</taxon>
        <taxon>Fungi</taxon>
        <taxon>Dikarya</taxon>
        <taxon>Ascomycota</taxon>
        <taxon>Pezizomycotina</taxon>
        <taxon>Dothideomycetes</taxon>
        <taxon>Pleosporomycetidae</taxon>
        <taxon>Pleosporales</taxon>
        <taxon>Pleosporineae</taxon>
        <taxon>Phaeosphaeriaceae</taxon>
        <taxon>Ophiobolus</taxon>
    </lineage>
</organism>
<keyword evidence="6" id="KW-1185">Reference proteome</keyword>
<dbReference type="OrthoDB" id="3799195at2759"/>
<dbReference type="SUPFAM" id="SSF46955">
    <property type="entry name" value="Putative DNA-binding domain"/>
    <property type="match status" value="1"/>
</dbReference>
<gene>
    <name evidence="5" type="ORF">CC86DRAFT_404001</name>
</gene>
<evidence type="ECO:0000256" key="3">
    <source>
        <dbReference type="ARBA" id="ARBA00023242"/>
    </source>
</evidence>
<evidence type="ECO:0000256" key="4">
    <source>
        <dbReference type="SAM" id="MobiDB-lite"/>
    </source>
</evidence>
<dbReference type="EMBL" id="MU006221">
    <property type="protein sequence ID" value="KAF2829360.1"/>
    <property type="molecule type" value="Genomic_DNA"/>
</dbReference>
<name>A0A6A7A7U7_9PLEO</name>
<feature type="region of interest" description="Disordered" evidence="4">
    <location>
        <begin position="1"/>
        <end position="39"/>
    </location>
</feature>
<dbReference type="Gene3D" id="3.90.530.10">
    <property type="entry name" value="XPA C-terminal domain"/>
    <property type="match status" value="1"/>
</dbReference>